<reference evidence="1 2" key="1">
    <citation type="submission" date="2016-10" db="EMBL/GenBank/DDBJ databases">
        <authorList>
            <person name="de Groot N.N."/>
        </authorList>
    </citation>
    <scope>NUCLEOTIDE SEQUENCE [LARGE SCALE GENOMIC DNA]</scope>
    <source>
        <strain evidence="1 2">CGMCC 1.8712</strain>
    </source>
</reference>
<protein>
    <submittedName>
        <fullName evidence="1">Uncharacterized protein</fullName>
    </submittedName>
</protein>
<dbReference type="STRING" id="555874.SAMN04488065_1809"/>
<keyword evidence="2" id="KW-1185">Reference proteome</keyword>
<proteinExistence type="predicted"/>
<gene>
    <name evidence="1" type="ORF">SAMN04488065_1809</name>
</gene>
<evidence type="ECO:0000313" key="2">
    <source>
        <dbReference type="Proteomes" id="UP000236755"/>
    </source>
</evidence>
<dbReference type="EMBL" id="FNQT01000002">
    <property type="protein sequence ID" value="SEA09554.1"/>
    <property type="molecule type" value="Genomic_DNA"/>
</dbReference>
<dbReference type="AlphaFoldDB" id="A0A1H3YEW3"/>
<organism evidence="1 2">
    <name type="scientific">Haloplanus vescus</name>
    <dbReference type="NCBI Taxonomy" id="555874"/>
    <lineage>
        <taxon>Archaea</taxon>
        <taxon>Methanobacteriati</taxon>
        <taxon>Methanobacteriota</taxon>
        <taxon>Stenosarchaea group</taxon>
        <taxon>Halobacteria</taxon>
        <taxon>Halobacteriales</taxon>
        <taxon>Haloferacaceae</taxon>
        <taxon>Haloplanus</taxon>
    </lineage>
</organism>
<sequence length="64" mass="6965">MSEESRMLARTWTIAATTCEPSDYDIPEAPVFPSTRCESGALMFHNPVTGAVAMVAGDPVRVRH</sequence>
<evidence type="ECO:0000313" key="1">
    <source>
        <dbReference type="EMBL" id="SEA09554.1"/>
    </source>
</evidence>
<dbReference type="OrthoDB" id="228552at2157"/>
<name>A0A1H3YEW3_9EURY</name>
<accession>A0A1H3YEW3</accession>
<dbReference type="Proteomes" id="UP000236755">
    <property type="component" value="Unassembled WGS sequence"/>
</dbReference>
<dbReference type="RefSeq" id="WP_092634100.1">
    <property type="nucleotide sequence ID" value="NZ_FNQT01000002.1"/>
</dbReference>